<dbReference type="CDD" id="cd18791">
    <property type="entry name" value="SF2_C_RHA"/>
    <property type="match status" value="1"/>
</dbReference>
<evidence type="ECO:0000259" key="8">
    <source>
        <dbReference type="PROSITE" id="PS51192"/>
    </source>
</evidence>
<dbReference type="InterPro" id="IPR002464">
    <property type="entry name" value="DNA/RNA_helicase_DEAH_CS"/>
</dbReference>
<dbReference type="Pfam" id="PF00271">
    <property type="entry name" value="Helicase_C"/>
    <property type="match status" value="1"/>
</dbReference>
<dbReference type="GO" id="GO:0003724">
    <property type="term" value="F:RNA helicase activity"/>
    <property type="evidence" value="ECO:0007669"/>
    <property type="project" value="UniProtKB-EC"/>
</dbReference>
<dbReference type="Gene3D" id="1.20.120.1080">
    <property type="match status" value="1"/>
</dbReference>
<dbReference type="SUPFAM" id="SSF52540">
    <property type="entry name" value="P-loop containing nucleoside triphosphate hydrolases"/>
    <property type="match status" value="1"/>
</dbReference>
<comment type="similarity">
    <text evidence="1">Belongs to the DEAD box helicase family. DEAH subfamily.</text>
</comment>
<gene>
    <name evidence="10" type="ORF">ECU10_0680</name>
</gene>
<dbReference type="SMART" id="SM00847">
    <property type="entry name" value="HA2"/>
    <property type="match status" value="1"/>
</dbReference>
<evidence type="ECO:0000256" key="4">
    <source>
        <dbReference type="ARBA" id="ARBA00022801"/>
    </source>
</evidence>
<dbReference type="PANTHER" id="PTHR18934">
    <property type="entry name" value="ATP-DEPENDENT RNA HELICASE"/>
    <property type="match status" value="1"/>
</dbReference>
<dbReference type="SMART" id="SM00490">
    <property type="entry name" value="HELICc"/>
    <property type="match status" value="1"/>
</dbReference>
<name>M1KAL8_ENCCN</name>
<dbReference type="InterPro" id="IPR048333">
    <property type="entry name" value="HA2_WH"/>
</dbReference>
<keyword evidence="4" id="KW-0378">Hydrolase</keyword>
<dbReference type="EMBL" id="KC513615">
    <property type="protein sequence ID" value="AGE96260.1"/>
    <property type="molecule type" value="Genomic_DNA"/>
</dbReference>
<dbReference type="VEuPathDB" id="MicrosporidiaDB:M970_100590"/>
<feature type="domain" description="Helicase C-terminal" evidence="9">
    <location>
        <begin position="402"/>
        <end position="567"/>
    </location>
</feature>
<dbReference type="GO" id="GO:0000462">
    <property type="term" value="P:maturation of SSU-rRNA from tricistronic rRNA transcript (SSU-rRNA, 5.8S rRNA, LSU-rRNA)"/>
    <property type="evidence" value="ECO:0007669"/>
    <property type="project" value="TreeGrafter"/>
</dbReference>
<evidence type="ECO:0000256" key="6">
    <source>
        <dbReference type="ARBA" id="ARBA00022840"/>
    </source>
</evidence>
<dbReference type="PROSITE" id="PS51194">
    <property type="entry name" value="HELICASE_CTER"/>
    <property type="match status" value="1"/>
</dbReference>
<evidence type="ECO:0000313" key="10">
    <source>
        <dbReference type="EMBL" id="AGE96260.1"/>
    </source>
</evidence>
<organism evidence="10">
    <name type="scientific">Encephalitozoon cuniculi</name>
    <name type="common">Microsporidian parasite</name>
    <dbReference type="NCBI Taxonomy" id="6035"/>
    <lineage>
        <taxon>Eukaryota</taxon>
        <taxon>Fungi</taxon>
        <taxon>Fungi incertae sedis</taxon>
        <taxon>Microsporidia</taxon>
        <taxon>Unikaryonidae</taxon>
        <taxon>Encephalitozoon</taxon>
    </lineage>
</organism>
<dbReference type="VEuPathDB" id="MicrosporidiaDB:AEWD_100590"/>
<dbReference type="PROSITE" id="PS00690">
    <property type="entry name" value="DEAH_ATP_HELICASE"/>
    <property type="match status" value="1"/>
</dbReference>
<keyword evidence="3" id="KW-0547">Nucleotide-binding</keyword>
<dbReference type="AlphaFoldDB" id="M1KAL8"/>
<keyword evidence="5" id="KW-0347">Helicase</keyword>
<dbReference type="InterPro" id="IPR014001">
    <property type="entry name" value="Helicase_ATP-bd"/>
</dbReference>
<evidence type="ECO:0000256" key="1">
    <source>
        <dbReference type="ARBA" id="ARBA00008792"/>
    </source>
</evidence>
<dbReference type="GO" id="GO:0003723">
    <property type="term" value="F:RNA binding"/>
    <property type="evidence" value="ECO:0007669"/>
    <property type="project" value="TreeGrafter"/>
</dbReference>
<feature type="domain" description="Helicase ATP-binding" evidence="8">
    <location>
        <begin position="192"/>
        <end position="356"/>
    </location>
</feature>
<dbReference type="Pfam" id="PF04408">
    <property type="entry name" value="WHD_HA2"/>
    <property type="match status" value="1"/>
</dbReference>
<dbReference type="SMART" id="SM00487">
    <property type="entry name" value="DEXDc"/>
    <property type="match status" value="1"/>
</dbReference>
<dbReference type="PROSITE" id="PS51192">
    <property type="entry name" value="HELICASE_ATP_BIND_1"/>
    <property type="match status" value="1"/>
</dbReference>
<dbReference type="GO" id="GO:1990904">
    <property type="term" value="C:ribonucleoprotein complex"/>
    <property type="evidence" value="ECO:0007669"/>
    <property type="project" value="UniProtKB-ARBA"/>
</dbReference>
<dbReference type="PANTHER" id="PTHR18934:SF99">
    <property type="entry name" value="ATP-DEPENDENT RNA HELICASE DHX37-RELATED"/>
    <property type="match status" value="1"/>
</dbReference>
<dbReference type="InterPro" id="IPR007502">
    <property type="entry name" value="Helicase-assoc_dom"/>
</dbReference>
<keyword evidence="6" id="KW-0067">ATP-binding</keyword>
<dbReference type="VEuPathDB" id="MicrosporidiaDB:AEWQ_100590"/>
<sequence length="797" mass="88993">MATKKERLLEKYLEKKRKQRNRDELYAQIAALKRPEEGTGCRGGSGLEDTGEVEESSCDVGDSLEPASEDLPRGTGHEESSSTTGEVMSAECGAVEDLDGEETVDMYWWDLHAKNVDRKSGVTFGSSVGSETPSCDGIVQGFDQEDKCAWSVEDERKDAPREYETEALENRRKDIEEYRKTLPIYYEKAEIVYAVRTSAVVFVTGAPGCGKTTQIPQFLYEGGLAAGKMIGVTQPRRISATSISSRINEEMNENLCGYKIKYESTVTSETRIKVMTDGVLIKEIQDDFLLSRYSVIIVDEVHERNTNIDLLISIIPRIMKVRRARGDDLKLVLMSATGDADEFKAFLGDVTVFVCPEKRFRVSTFYEEKTEADYLDAAYERVKKIVLSSSGARKRRRVREGRSDIIGSEVLNDKSASILVFLTSKQEIYQLKSRLEDSGMDITVLPLHSSLSKSEQKLVFDKMPNRKVILATNIAETSITIPDVVFVVDSGKVKNRLVDSEGVTKYSIDFITKSNAIQRTGRAGRTGPGVCYRLYSGEAYERFYESMKPQILREPLDGVVLNLLSLGIRDIYSFPFLSKPGTTSINNAIARLQDLGAVDKDLKLTGTGKKMSRYPVEPRLARLLCAQGLDDISTEIIVLVSLISSGAEVRRNHSNKRYFEGSKSDFLVQLSIYSDFLKSKSRKAFCKEMGMSYTTAVEAMKMTGYLMNISGGTADRNVSLDLSPDTCLKIRNIIYRGFVDHLAIPSSGSHFFRTEEVLASRDSISVCNGDFVVFESLVSSKGKLYMKNITAVEEAWF</sequence>
<evidence type="ECO:0000256" key="2">
    <source>
        <dbReference type="ARBA" id="ARBA00012552"/>
    </source>
</evidence>
<protein>
    <recommendedName>
        <fullName evidence="2">RNA helicase</fullName>
        <ecNumber evidence="2">3.6.4.13</ecNumber>
    </recommendedName>
</protein>
<dbReference type="VEuPathDB" id="MicrosporidiaDB:AEWR_100590"/>
<dbReference type="GO" id="GO:0005524">
    <property type="term" value="F:ATP binding"/>
    <property type="evidence" value="ECO:0007669"/>
    <property type="project" value="UniProtKB-KW"/>
</dbReference>
<accession>M1KAL8</accession>
<evidence type="ECO:0000256" key="7">
    <source>
        <dbReference type="SAM" id="MobiDB-lite"/>
    </source>
</evidence>
<evidence type="ECO:0000256" key="3">
    <source>
        <dbReference type="ARBA" id="ARBA00022741"/>
    </source>
</evidence>
<reference evidence="10" key="1">
    <citation type="journal article" date="2013" name="Eukaryot. Cell">
        <title>Extremely Reduced Levels of Heterozygosity in the Vertebrate Pathogen Encephalitozoon cuniculi.</title>
        <authorList>
            <person name="Selman M."/>
            <person name="Sak B."/>
            <person name="Kvac M."/>
            <person name="Farinelli L."/>
            <person name="Weiss L.M."/>
            <person name="Corradi N."/>
        </authorList>
    </citation>
    <scope>NUCLEOTIDE SEQUENCE</scope>
</reference>
<feature type="region of interest" description="Disordered" evidence="7">
    <location>
        <begin position="32"/>
        <end position="87"/>
    </location>
</feature>
<dbReference type="Gene3D" id="3.40.50.300">
    <property type="entry name" value="P-loop containing nucleotide triphosphate hydrolases"/>
    <property type="match status" value="2"/>
</dbReference>
<dbReference type="InterPro" id="IPR001650">
    <property type="entry name" value="Helicase_C-like"/>
</dbReference>
<dbReference type="GO" id="GO:0005730">
    <property type="term" value="C:nucleolus"/>
    <property type="evidence" value="ECO:0007669"/>
    <property type="project" value="TreeGrafter"/>
</dbReference>
<dbReference type="Pfam" id="PF13245">
    <property type="entry name" value="AAA_19"/>
    <property type="match status" value="1"/>
</dbReference>
<dbReference type="EC" id="3.6.4.13" evidence="2"/>
<dbReference type="VEuPathDB" id="MicrosporidiaDB:ECU10_0680"/>
<feature type="compositionally biased region" description="Basic and acidic residues" evidence="7">
    <location>
        <begin position="70"/>
        <end position="80"/>
    </location>
</feature>
<evidence type="ECO:0000256" key="5">
    <source>
        <dbReference type="ARBA" id="ARBA00022806"/>
    </source>
</evidence>
<evidence type="ECO:0000259" key="9">
    <source>
        <dbReference type="PROSITE" id="PS51194"/>
    </source>
</evidence>
<dbReference type="InterPro" id="IPR027417">
    <property type="entry name" value="P-loop_NTPase"/>
</dbReference>
<proteinExistence type="inferred from homology"/>
<dbReference type="GO" id="GO:0016787">
    <property type="term" value="F:hydrolase activity"/>
    <property type="evidence" value="ECO:0007669"/>
    <property type="project" value="UniProtKB-KW"/>
</dbReference>